<dbReference type="KEGG" id="asz:ASN_539"/>
<proteinExistence type="predicted"/>
<sequence length="170" mass="19021">MTSFPERRRSPPALACLRPEYRADSQLLNRLLARCERAKITLTGLRLIMLHGLLRTGENVTAVALWKVLMEIVDGPTPSAGSIQRNLNIFVDRGILTRTVGADRIWRYRIAQGMEPDGPTVLFIDAGTGRMRPCDLPEVTSFLHRLAERRGLDIRSAAITLQMDTSQPLS</sequence>
<dbReference type="RefSeq" id="WP_058987067.1">
    <property type="nucleotide sequence ID" value="NZ_LN606600.1"/>
</dbReference>
<evidence type="ECO:0000313" key="2">
    <source>
        <dbReference type="Proteomes" id="UP000056109"/>
    </source>
</evidence>
<protein>
    <submittedName>
        <fullName evidence="1">Transcriptional regulator Fur</fullName>
    </submittedName>
</protein>
<gene>
    <name evidence="1" type="primary">fur</name>
    <name evidence="1" type="ORF">ASN_539</name>
</gene>
<dbReference type="Gene3D" id="1.10.10.10">
    <property type="entry name" value="Winged helix-like DNA-binding domain superfamily/Winged helix DNA-binding domain"/>
    <property type="match status" value="1"/>
</dbReference>
<accession>A0A0U5B6J6</accession>
<name>A0A0U5B6J6_9PROT</name>
<reference evidence="2" key="1">
    <citation type="submission" date="2014-09" db="EMBL/GenBank/DDBJ databases">
        <authorList>
            <person name="Illeghems K.G."/>
        </authorList>
    </citation>
    <scope>NUCLEOTIDE SEQUENCE [LARGE SCALE GENOMIC DNA]</scope>
    <source>
        <strain evidence="2">108B</strain>
    </source>
</reference>
<keyword evidence="2" id="KW-1185">Reference proteome</keyword>
<dbReference type="InterPro" id="IPR036390">
    <property type="entry name" value="WH_DNA-bd_sf"/>
</dbReference>
<dbReference type="GeneID" id="34781731"/>
<dbReference type="InterPro" id="IPR036388">
    <property type="entry name" value="WH-like_DNA-bd_sf"/>
</dbReference>
<dbReference type="Proteomes" id="UP000056109">
    <property type="component" value="Chromosome I"/>
</dbReference>
<organism evidence="1 2">
    <name type="scientific">Acetobacter senegalensis</name>
    <dbReference type="NCBI Taxonomy" id="446692"/>
    <lineage>
        <taxon>Bacteria</taxon>
        <taxon>Pseudomonadati</taxon>
        <taxon>Pseudomonadota</taxon>
        <taxon>Alphaproteobacteria</taxon>
        <taxon>Acetobacterales</taxon>
        <taxon>Acetobacteraceae</taxon>
        <taxon>Acetobacter</taxon>
    </lineage>
</organism>
<dbReference type="AlphaFoldDB" id="A0A0U5B6J6"/>
<evidence type="ECO:0000313" key="1">
    <source>
        <dbReference type="EMBL" id="CEF39954.1"/>
    </source>
</evidence>
<dbReference type="SUPFAM" id="SSF46785">
    <property type="entry name" value="Winged helix' DNA-binding domain"/>
    <property type="match status" value="1"/>
</dbReference>
<dbReference type="EMBL" id="LN606600">
    <property type="protein sequence ID" value="CEF39954.1"/>
    <property type="molecule type" value="Genomic_DNA"/>
</dbReference>